<dbReference type="EMBL" id="VSSQ01143635">
    <property type="protein sequence ID" value="MPN63750.1"/>
    <property type="molecule type" value="Genomic_DNA"/>
</dbReference>
<organism evidence="1">
    <name type="scientific">bioreactor metagenome</name>
    <dbReference type="NCBI Taxonomy" id="1076179"/>
    <lineage>
        <taxon>unclassified sequences</taxon>
        <taxon>metagenomes</taxon>
        <taxon>ecological metagenomes</taxon>
    </lineage>
</organism>
<name>A0A645JKW7_9ZZZZ</name>
<proteinExistence type="predicted"/>
<accession>A0A645JKW7</accession>
<evidence type="ECO:0000313" key="1">
    <source>
        <dbReference type="EMBL" id="MPN63750.1"/>
    </source>
</evidence>
<reference evidence="1" key="1">
    <citation type="submission" date="2019-08" db="EMBL/GenBank/DDBJ databases">
        <authorList>
            <person name="Kucharzyk K."/>
            <person name="Murdoch R.W."/>
            <person name="Higgins S."/>
            <person name="Loffler F."/>
        </authorList>
    </citation>
    <scope>NUCLEOTIDE SEQUENCE</scope>
</reference>
<comment type="caution">
    <text evidence="1">The sequence shown here is derived from an EMBL/GenBank/DDBJ whole genome shotgun (WGS) entry which is preliminary data.</text>
</comment>
<sequence>MAIRCLDREVLHDLRDKVARTQGRSLLFADGLQACRVVQVFTFDYIALEAQLGIHRHGGREAMRFDQLQNFIGILCRGAWRVVVLHRPFHAPDLQHRGRCNGLAILVGLYGHPHQLAPLTNHGAVDLVPGIDTPVLLAHVCADLCHPVLIGQDCLL</sequence>
<gene>
    <name evidence="1" type="ORF">SDC9_211516</name>
</gene>
<protein>
    <submittedName>
        <fullName evidence="1">Uncharacterized protein</fullName>
    </submittedName>
</protein>
<dbReference type="AlphaFoldDB" id="A0A645JKW7"/>